<sequence length="133" mass="15290">MGSETEEILEQTEGSGVEIDEAEVAHIRVRRFTANLDTGPAIANDSRLEDFCDFLAKLMRELNSEDSEMFVYPTRDSIMPFLESLDRQVLVRYGVVLAWMASVDIMDIEQEDLLMTIHLMPYEFADIFGYKLQ</sequence>
<evidence type="ECO:0000313" key="1">
    <source>
        <dbReference type="EMBL" id="DAF93711.1"/>
    </source>
</evidence>
<dbReference type="EMBL" id="BK016086">
    <property type="protein sequence ID" value="DAF93711.1"/>
    <property type="molecule type" value="Genomic_DNA"/>
</dbReference>
<proteinExistence type="predicted"/>
<reference evidence="1" key="1">
    <citation type="journal article" date="2021" name="Proc. Natl. Acad. Sci. U.S.A.">
        <title>A Catalog of Tens of Thousands of Viruses from Human Metagenomes Reveals Hidden Associations with Chronic Diseases.</title>
        <authorList>
            <person name="Tisza M.J."/>
            <person name="Buck C.B."/>
        </authorList>
    </citation>
    <scope>NUCLEOTIDE SEQUENCE</scope>
    <source>
        <strain evidence="1">Ctshb19</strain>
    </source>
</reference>
<name>A0A8S5UGV3_9CAUD</name>
<organism evidence="1">
    <name type="scientific">Myoviridae sp. ctshb19</name>
    <dbReference type="NCBI Taxonomy" id="2825194"/>
    <lineage>
        <taxon>Viruses</taxon>
        <taxon>Duplodnaviria</taxon>
        <taxon>Heunggongvirae</taxon>
        <taxon>Uroviricota</taxon>
        <taxon>Caudoviricetes</taxon>
    </lineage>
</organism>
<protein>
    <submittedName>
        <fullName evidence="1">Uncharacterized protein</fullName>
    </submittedName>
</protein>
<accession>A0A8S5UGV3</accession>